<sequence length="249" mass="28913">MNWVSPIKDPECLEYFLDELRAMDVKYYILFQIGVGTGMLLQDILKLKVLDVKGQDFLEVFIGSKKIRRVFQFPQGLKKELEDFTADRNQGEPLFLGYQNSGSPLSREQVYRVFRKAGKTVGLPDIGAQTMRKTFAWNYYKDTGDIAYIQKLLSHASSSITYQYIGDSLKNGEREEPIESRELNSSLRKDGNGRHRIEKLKHFLNNVERNLDNPEKGEEYFEAAEYLISRMESLAAEFKKKSRKRSNKK</sequence>
<dbReference type="AlphaFoldDB" id="A0A9D1D069"/>
<gene>
    <name evidence="3" type="ORF">IAB26_04685</name>
</gene>
<accession>A0A9D1D069</accession>
<protein>
    <submittedName>
        <fullName evidence="3">Tyrosine-type recombinase/integrase</fullName>
    </submittedName>
</protein>
<reference evidence="3" key="1">
    <citation type="submission" date="2020-10" db="EMBL/GenBank/DDBJ databases">
        <authorList>
            <person name="Gilroy R."/>
        </authorList>
    </citation>
    <scope>NUCLEOTIDE SEQUENCE</scope>
    <source>
        <strain evidence="3">ChiSjej3B21-11622</strain>
    </source>
</reference>
<dbReference type="PROSITE" id="PS51898">
    <property type="entry name" value="TYR_RECOMBINASE"/>
    <property type="match status" value="1"/>
</dbReference>
<reference evidence="3" key="2">
    <citation type="journal article" date="2021" name="PeerJ">
        <title>Extensive microbial diversity within the chicken gut microbiome revealed by metagenomics and culture.</title>
        <authorList>
            <person name="Gilroy R."/>
            <person name="Ravi A."/>
            <person name="Getino M."/>
            <person name="Pursley I."/>
            <person name="Horton D.L."/>
            <person name="Alikhan N.F."/>
            <person name="Baker D."/>
            <person name="Gharbi K."/>
            <person name="Hall N."/>
            <person name="Watson M."/>
            <person name="Adriaenssens E.M."/>
            <person name="Foster-Nyarko E."/>
            <person name="Jarju S."/>
            <person name="Secka A."/>
            <person name="Antonio M."/>
            <person name="Oren A."/>
            <person name="Chaudhuri R.R."/>
            <person name="La Ragione R."/>
            <person name="Hildebrand F."/>
            <person name="Pallen M.J."/>
        </authorList>
    </citation>
    <scope>NUCLEOTIDE SEQUENCE</scope>
    <source>
        <strain evidence="3">ChiSjej3B21-11622</strain>
    </source>
</reference>
<keyword evidence="1" id="KW-0233">DNA recombination</keyword>
<evidence type="ECO:0000313" key="3">
    <source>
        <dbReference type="EMBL" id="HIQ95840.1"/>
    </source>
</evidence>
<proteinExistence type="predicted"/>
<evidence type="ECO:0000256" key="1">
    <source>
        <dbReference type="ARBA" id="ARBA00023172"/>
    </source>
</evidence>
<dbReference type="InterPro" id="IPR002104">
    <property type="entry name" value="Integrase_catalytic"/>
</dbReference>
<dbReference type="Pfam" id="PF00589">
    <property type="entry name" value="Phage_integrase"/>
    <property type="match status" value="1"/>
</dbReference>
<organism evidence="3 4">
    <name type="scientific">Candidatus Limivivens merdigallinarum</name>
    <dbReference type="NCBI Taxonomy" id="2840859"/>
    <lineage>
        <taxon>Bacteria</taxon>
        <taxon>Bacillati</taxon>
        <taxon>Bacillota</taxon>
        <taxon>Clostridia</taxon>
        <taxon>Lachnospirales</taxon>
        <taxon>Lachnospiraceae</taxon>
        <taxon>Lachnospiraceae incertae sedis</taxon>
        <taxon>Candidatus Limivivens</taxon>
    </lineage>
</organism>
<dbReference type="GO" id="GO:0006310">
    <property type="term" value="P:DNA recombination"/>
    <property type="evidence" value="ECO:0007669"/>
    <property type="project" value="UniProtKB-KW"/>
</dbReference>
<dbReference type="InterPro" id="IPR013762">
    <property type="entry name" value="Integrase-like_cat_sf"/>
</dbReference>
<comment type="caution">
    <text evidence="3">The sequence shown here is derived from an EMBL/GenBank/DDBJ whole genome shotgun (WGS) entry which is preliminary data.</text>
</comment>
<dbReference type="PANTHER" id="PTHR30349:SF82">
    <property type="entry name" value="INTEGRASE_RECOMBINASE YOEC-RELATED"/>
    <property type="match status" value="1"/>
</dbReference>
<evidence type="ECO:0000313" key="4">
    <source>
        <dbReference type="Proteomes" id="UP000886886"/>
    </source>
</evidence>
<dbReference type="EMBL" id="DVFT01000071">
    <property type="protein sequence ID" value="HIQ95840.1"/>
    <property type="molecule type" value="Genomic_DNA"/>
</dbReference>
<dbReference type="SUPFAM" id="SSF56349">
    <property type="entry name" value="DNA breaking-rejoining enzymes"/>
    <property type="match status" value="1"/>
</dbReference>
<dbReference type="Gene3D" id="1.10.443.10">
    <property type="entry name" value="Intergrase catalytic core"/>
    <property type="match status" value="1"/>
</dbReference>
<dbReference type="GO" id="GO:0015074">
    <property type="term" value="P:DNA integration"/>
    <property type="evidence" value="ECO:0007669"/>
    <property type="project" value="InterPro"/>
</dbReference>
<name>A0A9D1D069_9FIRM</name>
<dbReference type="Proteomes" id="UP000886886">
    <property type="component" value="Unassembled WGS sequence"/>
</dbReference>
<dbReference type="PANTHER" id="PTHR30349">
    <property type="entry name" value="PHAGE INTEGRASE-RELATED"/>
    <property type="match status" value="1"/>
</dbReference>
<dbReference type="InterPro" id="IPR050090">
    <property type="entry name" value="Tyrosine_recombinase_XerCD"/>
</dbReference>
<evidence type="ECO:0000259" key="2">
    <source>
        <dbReference type="PROSITE" id="PS51898"/>
    </source>
</evidence>
<dbReference type="InterPro" id="IPR011010">
    <property type="entry name" value="DNA_brk_join_enz"/>
</dbReference>
<feature type="domain" description="Tyr recombinase" evidence="2">
    <location>
        <begin position="3"/>
        <end position="180"/>
    </location>
</feature>
<dbReference type="GO" id="GO:0003677">
    <property type="term" value="F:DNA binding"/>
    <property type="evidence" value="ECO:0007669"/>
    <property type="project" value="InterPro"/>
</dbReference>